<dbReference type="GO" id="GO:0005506">
    <property type="term" value="F:iron ion binding"/>
    <property type="evidence" value="ECO:0007669"/>
    <property type="project" value="InterPro"/>
</dbReference>
<keyword evidence="6" id="KW-0812">Transmembrane</keyword>
<dbReference type="InterPro" id="IPR053007">
    <property type="entry name" value="CYP450_monoxygenase_sec-met"/>
</dbReference>
<evidence type="ECO:0000256" key="3">
    <source>
        <dbReference type="ARBA" id="ARBA00022723"/>
    </source>
</evidence>
<evidence type="ECO:0000256" key="5">
    <source>
        <dbReference type="PIRSR" id="PIRSR602403-1"/>
    </source>
</evidence>
<dbReference type="Proteomes" id="UP000178912">
    <property type="component" value="Unassembled WGS sequence"/>
</dbReference>
<keyword evidence="5" id="KW-0349">Heme</keyword>
<dbReference type="AlphaFoldDB" id="A0A1E1KB48"/>
<sequence length="469" mass="52139">MSSSLLSSFLGLSTSTIIAIVLTTTLIALLFLFPREELDPREPPLAYSRIPLVGHVINLLRYQNTYFRILHKTQPSPITTLLIGRQRIYIISSPNIVQLAFRPSKTIDFETIKQHASCKAIGYGQHAYDIVKSPLIPDPEIQGRMANYMMDLHTEMYGALAQGPALLRTNRRILNGLVRSLNSVGDGVDVKLFDWLKLCYTTASAEALYGVENPVKWDPSFVQLVWDFENNLGLLVLDTFPYLIARKGYLARSTMGPQFEKYYSAGLLPEASAFIKGRAKCAYKWGLTENEISNAEITILFAAVTNTVPNVFSLRLVKTGFIIRTVLEDTILNDTYLLKKGAIVKIPTGVLQADKATWGEDAEEFNPHQQRNRKIQNAAYMPFGGGKNLCPGRHLAFNEIATFVAVVVQGFDITGRDGDVVNVPMMATNKLGDGSSSPKGDVDVRVRRRQGFEDVRWQVVVGGMEEGGE</sequence>
<evidence type="ECO:0000313" key="7">
    <source>
        <dbReference type="EMBL" id="CZS95283.1"/>
    </source>
</evidence>
<dbReference type="GO" id="GO:0020037">
    <property type="term" value="F:heme binding"/>
    <property type="evidence" value="ECO:0007669"/>
    <property type="project" value="InterPro"/>
</dbReference>
<accession>A0A1E1KB48</accession>
<keyword evidence="4 5" id="KW-0408">Iron</keyword>
<comment type="similarity">
    <text evidence="2">Belongs to the cytochrome P450 family.</text>
</comment>
<comment type="cofactor">
    <cofactor evidence="1 5">
        <name>heme</name>
        <dbReference type="ChEBI" id="CHEBI:30413"/>
    </cofactor>
</comment>
<dbReference type="PANTHER" id="PTHR47582">
    <property type="entry name" value="P450, PUTATIVE (EUROFUNG)-RELATED"/>
    <property type="match status" value="1"/>
</dbReference>
<evidence type="ECO:0000313" key="8">
    <source>
        <dbReference type="Proteomes" id="UP000178912"/>
    </source>
</evidence>
<dbReference type="InterPro" id="IPR002403">
    <property type="entry name" value="Cyt_P450_E_grp-IV"/>
</dbReference>
<evidence type="ECO:0000256" key="6">
    <source>
        <dbReference type="SAM" id="Phobius"/>
    </source>
</evidence>
<protein>
    <recommendedName>
        <fullName evidence="9">Cytochrome P450 7B1</fullName>
    </recommendedName>
</protein>
<name>A0A1E1KB48_9HELO</name>
<dbReference type="InterPro" id="IPR036396">
    <property type="entry name" value="Cyt_P450_sf"/>
</dbReference>
<keyword evidence="3 5" id="KW-0479">Metal-binding</keyword>
<dbReference type="Pfam" id="PF00067">
    <property type="entry name" value="p450"/>
    <property type="match status" value="1"/>
</dbReference>
<evidence type="ECO:0000256" key="2">
    <source>
        <dbReference type="ARBA" id="ARBA00010617"/>
    </source>
</evidence>
<dbReference type="Gene3D" id="1.10.630.10">
    <property type="entry name" value="Cytochrome P450"/>
    <property type="match status" value="2"/>
</dbReference>
<keyword evidence="6" id="KW-1133">Transmembrane helix</keyword>
<feature type="transmembrane region" description="Helical" evidence="6">
    <location>
        <begin position="12"/>
        <end position="33"/>
    </location>
</feature>
<dbReference type="PRINTS" id="PR00465">
    <property type="entry name" value="EP450IV"/>
</dbReference>
<gene>
    <name evidence="7" type="ORF">RAG0_05011</name>
</gene>
<organism evidence="7 8">
    <name type="scientific">Rhynchosporium agropyri</name>
    <dbReference type="NCBI Taxonomy" id="914238"/>
    <lineage>
        <taxon>Eukaryota</taxon>
        <taxon>Fungi</taxon>
        <taxon>Dikarya</taxon>
        <taxon>Ascomycota</taxon>
        <taxon>Pezizomycotina</taxon>
        <taxon>Leotiomycetes</taxon>
        <taxon>Helotiales</taxon>
        <taxon>Ploettnerulaceae</taxon>
        <taxon>Rhynchosporium</taxon>
    </lineage>
</organism>
<reference evidence="8" key="1">
    <citation type="submission" date="2016-03" db="EMBL/GenBank/DDBJ databases">
        <authorList>
            <person name="Guldener U."/>
        </authorList>
    </citation>
    <scope>NUCLEOTIDE SEQUENCE [LARGE SCALE GENOMIC DNA]</scope>
    <source>
        <strain evidence="8">04CH-RAC-A.6.1</strain>
    </source>
</reference>
<dbReference type="InterPro" id="IPR001128">
    <property type="entry name" value="Cyt_P450"/>
</dbReference>
<dbReference type="PANTHER" id="PTHR47582:SF1">
    <property type="entry name" value="P450, PUTATIVE (EUROFUNG)-RELATED"/>
    <property type="match status" value="1"/>
</dbReference>
<dbReference type="CDD" id="cd11040">
    <property type="entry name" value="CYP7_CYP8-like"/>
    <property type="match status" value="1"/>
</dbReference>
<dbReference type="SUPFAM" id="SSF48264">
    <property type="entry name" value="Cytochrome P450"/>
    <property type="match status" value="1"/>
</dbReference>
<dbReference type="OrthoDB" id="1470350at2759"/>
<dbReference type="GO" id="GO:0004497">
    <property type="term" value="F:monooxygenase activity"/>
    <property type="evidence" value="ECO:0007669"/>
    <property type="project" value="InterPro"/>
</dbReference>
<dbReference type="EMBL" id="FJUX01000021">
    <property type="protein sequence ID" value="CZS95283.1"/>
    <property type="molecule type" value="Genomic_DNA"/>
</dbReference>
<evidence type="ECO:0000256" key="4">
    <source>
        <dbReference type="ARBA" id="ARBA00023004"/>
    </source>
</evidence>
<evidence type="ECO:0008006" key="9">
    <source>
        <dbReference type="Google" id="ProtNLM"/>
    </source>
</evidence>
<keyword evidence="6" id="KW-0472">Membrane</keyword>
<feature type="binding site" description="axial binding residue" evidence="5">
    <location>
        <position position="390"/>
    </location>
    <ligand>
        <name>heme</name>
        <dbReference type="ChEBI" id="CHEBI:30413"/>
    </ligand>
    <ligandPart>
        <name>Fe</name>
        <dbReference type="ChEBI" id="CHEBI:18248"/>
    </ligandPart>
</feature>
<keyword evidence="8" id="KW-1185">Reference proteome</keyword>
<proteinExistence type="inferred from homology"/>
<evidence type="ECO:0000256" key="1">
    <source>
        <dbReference type="ARBA" id="ARBA00001971"/>
    </source>
</evidence>
<dbReference type="GO" id="GO:0016705">
    <property type="term" value="F:oxidoreductase activity, acting on paired donors, with incorporation or reduction of molecular oxygen"/>
    <property type="evidence" value="ECO:0007669"/>
    <property type="project" value="InterPro"/>
</dbReference>